<keyword evidence="3" id="KW-1185">Reference proteome</keyword>
<dbReference type="InterPro" id="IPR009091">
    <property type="entry name" value="RCC1/BLIP-II"/>
</dbReference>
<evidence type="ECO:0000256" key="1">
    <source>
        <dbReference type="SAM" id="MobiDB-lite"/>
    </source>
</evidence>
<evidence type="ECO:0000313" key="3">
    <source>
        <dbReference type="Proteomes" id="UP000749646"/>
    </source>
</evidence>
<dbReference type="PANTHER" id="PTHR47563">
    <property type="entry name" value="PROTEIN FMP25, MITOCHONDRIAL"/>
    <property type="match status" value="1"/>
</dbReference>
<comment type="caution">
    <text evidence="2">The sequence shown here is derived from an EMBL/GenBank/DDBJ whole genome shotgun (WGS) entry which is preliminary data.</text>
</comment>
<feature type="region of interest" description="Disordered" evidence="1">
    <location>
        <begin position="1"/>
        <end position="24"/>
    </location>
</feature>
<dbReference type="GO" id="GO:0005743">
    <property type="term" value="C:mitochondrial inner membrane"/>
    <property type="evidence" value="ECO:0007669"/>
    <property type="project" value="TreeGrafter"/>
</dbReference>
<evidence type="ECO:0000313" key="2">
    <source>
        <dbReference type="EMBL" id="KAF9941231.1"/>
    </source>
</evidence>
<dbReference type="Proteomes" id="UP000749646">
    <property type="component" value="Unassembled WGS sequence"/>
</dbReference>
<organism evidence="2 3">
    <name type="scientific">Modicella reniformis</name>
    <dbReference type="NCBI Taxonomy" id="1440133"/>
    <lineage>
        <taxon>Eukaryota</taxon>
        <taxon>Fungi</taxon>
        <taxon>Fungi incertae sedis</taxon>
        <taxon>Mucoromycota</taxon>
        <taxon>Mortierellomycotina</taxon>
        <taxon>Mortierellomycetes</taxon>
        <taxon>Mortierellales</taxon>
        <taxon>Mortierellaceae</taxon>
        <taxon>Modicella</taxon>
    </lineage>
</organism>
<dbReference type="GO" id="GO:0034551">
    <property type="term" value="P:mitochondrial respiratory chain complex III assembly"/>
    <property type="evidence" value="ECO:0007669"/>
    <property type="project" value="TreeGrafter"/>
</dbReference>
<gene>
    <name evidence="2" type="ORF">BGZ65_004476</name>
</gene>
<sequence>MVARGHAAHVLVPPAPSPPPGQGTRTIISRTVFRSSAIPSKATCRNFTTTNDLRTDKVWTPSATWFLGAGVVFSGVSLMIRWPSLGIDNNVVQNDSPSTSNSGGSDRSKSLGARLAGYFKKTPPPVDQTDIVLDKDLTVTSWKQLEQTGLIKVPGIVLWGSNKNGLVDPSGRGPGIIMIPQRLNVFEGKVCRDLKLGDDVAAAVDEDGNVYQWGSGYNSDPHEPGLTLRNRDIVQVTLCDSKLYGLSRDGTRVYVMPKVRPTTGPSKVAINYEQPKSSAWRYVGLGGSPDSKPDPMTQLPVKDFLHKDETFTGIK</sequence>
<dbReference type="SUPFAM" id="SSF50985">
    <property type="entry name" value="RCC1/BLIP-II"/>
    <property type="match status" value="1"/>
</dbReference>
<reference evidence="2" key="1">
    <citation type="journal article" date="2020" name="Fungal Divers.">
        <title>Resolving the Mortierellaceae phylogeny through synthesis of multi-gene phylogenetics and phylogenomics.</title>
        <authorList>
            <person name="Vandepol N."/>
            <person name="Liber J."/>
            <person name="Desiro A."/>
            <person name="Na H."/>
            <person name="Kennedy M."/>
            <person name="Barry K."/>
            <person name="Grigoriev I.V."/>
            <person name="Miller A.N."/>
            <person name="O'Donnell K."/>
            <person name="Stajich J.E."/>
            <person name="Bonito G."/>
        </authorList>
    </citation>
    <scope>NUCLEOTIDE SEQUENCE</scope>
    <source>
        <strain evidence="2">MES-2147</strain>
    </source>
</reference>
<dbReference type="AlphaFoldDB" id="A0A9P6LTZ0"/>
<dbReference type="OrthoDB" id="10256179at2759"/>
<proteinExistence type="predicted"/>
<name>A0A9P6LTZ0_9FUNG</name>
<dbReference type="PANTHER" id="PTHR47563:SF1">
    <property type="entry name" value="PROTEIN FMP25, MITOCHONDRIAL"/>
    <property type="match status" value="1"/>
</dbReference>
<protein>
    <submittedName>
        <fullName evidence="2">Uncharacterized protein</fullName>
    </submittedName>
</protein>
<dbReference type="InterPro" id="IPR053245">
    <property type="entry name" value="MitoProcess-Associated"/>
</dbReference>
<dbReference type="Gene3D" id="2.130.10.30">
    <property type="entry name" value="Regulator of chromosome condensation 1/beta-lactamase-inhibitor protein II"/>
    <property type="match status" value="1"/>
</dbReference>
<accession>A0A9P6LTZ0</accession>
<dbReference type="EMBL" id="JAAAHW010009423">
    <property type="protein sequence ID" value="KAF9941231.1"/>
    <property type="molecule type" value="Genomic_DNA"/>
</dbReference>